<evidence type="ECO:0000259" key="1">
    <source>
        <dbReference type="Pfam" id="PF03432"/>
    </source>
</evidence>
<dbReference type="Pfam" id="PF03432">
    <property type="entry name" value="Relaxase"/>
    <property type="match status" value="1"/>
</dbReference>
<organism evidence="2 3">
    <name type="scientific">Ulvibacterium marinum</name>
    <dbReference type="NCBI Taxonomy" id="2419782"/>
    <lineage>
        <taxon>Bacteria</taxon>
        <taxon>Pseudomonadati</taxon>
        <taxon>Bacteroidota</taxon>
        <taxon>Flavobacteriia</taxon>
        <taxon>Flavobacteriales</taxon>
        <taxon>Flavobacteriaceae</taxon>
        <taxon>Ulvibacterium</taxon>
    </lineage>
</organism>
<comment type="caution">
    <text evidence="2">The sequence shown here is derived from an EMBL/GenBank/DDBJ whole genome shotgun (WGS) entry which is preliminary data.</text>
</comment>
<accession>A0A3B0C3Y8</accession>
<gene>
    <name evidence="2" type="ORF">D7Z94_22475</name>
</gene>
<dbReference type="EMBL" id="RBCJ01000005">
    <property type="protein sequence ID" value="RKN77986.1"/>
    <property type="molecule type" value="Genomic_DNA"/>
</dbReference>
<sequence length="293" mass="33609">MIGLGKSIAHTGASMGYGWNQEKDAKVVYREHLSGENPKEITQEFKVVQSQNHKCKKNTLSFVLSPTVEDGKELNEKELKETTERFVKEMKLQERQAIAFVHRNKKHLHIHLYVNRIGFDGKAYKDNFIGKRSQQAAERVAWQMGLTTVREVQQQKLEKVKEVRAEIRQIHEKVISEMRPKDFDHYIKYMKEKDVQVIPSINKSNRLQGFRFGYKGHELKGSDVHRSMSMARIAERIGFGKQVSQNITKDQTMKLLGNTVQVSPNLAAKIAAKVVKQVIKRTIDKGIGVGIEI</sequence>
<proteinExistence type="predicted"/>
<dbReference type="OrthoDB" id="3035232at2"/>
<name>A0A3B0C3Y8_9FLAO</name>
<protein>
    <submittedName>
        <fullName evidence="2">Mobilization protein</fullName>
    </submittedName>
</protein>
<dbReference type="Proteomes" id="UP000276603">
    <property type="component" value="Unassembled WGS sequence"/>
</dbReference>
<evidence type="ECO:0000313" key="3">
    <source>
        <dbReference type="Proteomes" id="UP000276603"/>
    </source>
</evidence>
<dbReference type="RefSeq" id="WP_120713883.1">
    <property type="nucleotide sequence ID" value="NZ_RBCJ01000005.1"/>
</dbReference>
<dbReference type="InterPro" id="IPR005094">
    <property type="entry name" value="Endonuclease_MobA/VirD2"/>
</dbReference>
<dbReference type="AlphaFoldDB" id="A0A3B0C3Y8"/>
<keyword evidence="3" id="KW-1185">Reference proteome</keyword>
<evidence type="ECO:0000313" key="2">
    <source>
        <dbReference type="EMBL" id="RKN77986.1"/>
    </source>
</evidence>
<feature type="domain" description="MobA/VirD2-like nuclease" evidence="1">
    <location>
        <begin position="17"/>
        <end position="146"/>
    </location>
</feature>
<reference evidence="2 3" key="1">
    <citation type="submission" date="2018-10" db="EMBL/GenBank/DDBJ databases">
        <title>Ulvibacterium marinum gen. nov., sp. nov., a novel marine bacterium of the family Flavobacteriaceae, isolated from a culture of the green alga Ulva prolifera.</title>
        <authorList>
            <person name="Zhang Z."/>
        </authorList>
    </citation>
    <scope>NUCLEOTIDE SEQUENCE [LARGE SCALE GENOMIC DNA]</scope>
    <source>
        <strain evidence="2 3">CCMM003</strain>
    </source>
</reference>